<dbReference type="Pfam" id="PF01569">
    <property type="entry name" value="PAP2"/>
    <property type="match status" value="1"/>
</dbReference>
<evidence type="ECO:0000313" key="2">
    <source>
        <dbReference type="EMBL" id="GAA3835032.1"/>
    </source>
</evidence>
<evidence type="ECO:0000313" key="3">
    <source>
        <dbReference type="Proteomes" id="UP001501009"/>
    </source>
</evidence>
<dbReference type="Gene3D" id="1.20.144.10">
    <property type="entry name" value="Phosphatidic acid phosphatase type 2/haloperoxidase"/>
    <property type="match status" value="1"/>
</dbReference>
<proteinExistence type="predicted"/>
<sequence length="291" mass="31398">MKATAARRVKWQYPVIAVAAVAAATFGLVRPLVTADATPAASAKTKLSATDQVKQNPPPALFTNAQIAHIAQQLTAQKHTADTLFAQWKKAHGTTRDDHAFTTWAEAHIPAPPSSTARAAELKQVQTLARTRTAAGKKAATWLEVYGKKDIWKVYLHDQRDLLPAAEGKTDKTQLKAAFTLSKTITKQLVARYNSPAPYVLDTSLRPDKHIKAGAKCPCSYPSKHGALSATAVTYLSNLNPQRASEYQWMAAEVAYSRLYMAGHLPSDILAGALLGDLVGDYVLTTSGHTA</sequence>
<dbReference type="RefSeq" id="WP_275775833.1">
    <property type="nucleotide sequence ID" value="NZ_BAABDE010000031.1"/>
</dbReference>
<evidence type="ECO:0000259" key="1">
    <source>
        <dbReference type="SMART" id="SM00014"/>
    </source>
</evidence>
<dbReference type="Proteomes" id="UP001501009">
    <property type="component" value="Unassembled WGS sequence"/>
</dbReference>
<comment type="caution">
    <text evidence="2">The sequence shown here is derived from an EMBL/GenBank/DDBJ whole genome shotgun (WGS) entry which is preliminary data.</text>
</comment>
<accession>A0ABP7J6K3</accession>
<dbReference type="SUPFAM" id="SSF48317">
    <property type="entry name" value="Acid phosphatase/Vanadium-dependent haloperoxidase"/>
    <property type="match status" value="1"/>
</dbReference>
<dbReference type="SMART" id="SM00014">
    <property type="entry name" value="acidPPc"/>
    <property type="match status" value="1"/>
</dbReference>
<gene>
    <name evidence="2" type="ORF">GCM10022403_079750</name>
</gene>
<dbReference type="InterPro" id="IPR036938">
    <property type="entry name" value="PAP2/HPO_sf"/>
</dbReference>
<name>A0ABP7J6K3_9ACTN</name>
<dbReference type="EMBL" id="BAABDE010000031">
    <property type="protein sequence ID" value="GAA3835032.1"/>
    <property type="molecule type" value="Genomic_DNA"/>
</dbReference>
<dbReference type="CDD" id="cd01610">
    <property type="entry name" value="PAP2_like"/>
    <property type="match status" value="1"/>
</dbReference>
<feature type="domain" description="Phosphatidic acid phosphatase type 2/haloperoxidase" evidence="1">
    <location>
        <begin position="173"/>
        <end position="284"/>
    </location>
</feature>
<organism evidence="2 3">
    <name type="scientific">Streptomyces coacervatus</name>
    <dbReference type="NCBI Taxonomy" id="647381"/>
    <lineage>
        <taxon>Bacteria</taxon>
        <taxon>Bacillati</taxon>
        <taxon>Actinomycetota</taxon>
        <taxon>Actinomycetes</taxon>
        <taxon>Kitasatosporales</taxon>
        <taxon>Streptomycetaceae</taxon>
        <taxon>Streptomyces</taxon>
    </lineage>
</organism>
<dbReference type="InterPro" id="IPR000326">
    <property type="entry name" value="PAP2/HPO"/>
</dbReference>
<reference evidence="3" key="1">
    <citation type="journal article" date="2019" name="Int. J. Syst. Evol. Microbiol.">
        <title>The Global Catalogue of Microorganisms (GCM) 10K type strain sequencing project: providing services to taxonomists for standard genome sequencing and annotation.</title>
        <authorList>
            <consortium name="The Broad Institute Genomics Platform"/>
            <consortium name="The Broad Institute Genome Sequencing Center for Infectious Disease"/>
            <person name="Wu L."/>
            <person name="Ma J."/>
        </authorList>
    </citation>
    <scope>NUCLEOTIDE SEQUENCE [LARGE SCALE GENOMIC DNA]</scope>
    <source>
        <strain evidence="3">JCM 17138</strain>
    </source>
</reference>
<protein>
    <recommendedName>
        <fullName evidence="1">Phosphatidic acid phosphatase type 2/haloperoxidase domain-containing protein</fullName>
    </recommendedName>
</protein>
<keyword evidence="3" id="KW-1185">Reference proteome</keyword>